<feature type="compositionally biased region" description="Basic and acidic residues" evidence="1">
    <location>
        <begin position="34"/>
        <end position="53"/>
    </location>
</feature>
<name>A0A1H5L132_9PSED</name>
<feature type="compositionally biased region" description="Acidic residues" evidence="1">
    <location>
        <begin position="10"/>
        <end position="23"/>
    </location>
</feature>
<evidence type="ECO:0000313" key="2">
    <source>
        <dbReference type="EMBL" id="SEE70683.1"/>
    </source>
</evidence>
<proteinExistence type="predicted"/>
<protein>
    <submittedName>
        <fullName evidence="2">Uncharacterized protein</fullName>
    </submittedName>
</protein>
<evidence type="ECO:0000256" key="1">
    <source>
        <dbReference type="SAM" id="MobiDB-lite"/>
    </source>
</evidence>
<feature type="region of interest" description="Disordered" evidence="1">
    <location>
        <begin position="1"/>
        <end position="53"/>
    </location>
</feature>
<dbReference type="AlphaFoldDB" id="A0A1H5L132"/>
<accession>A0A1H5L132</accession>
<dbReference type="Proteomes" id="UP000198985">
    <property type="component" value="Unassembled WGS sequence"/>
</dbReference>
<dbReference type="RefSeq" id="WP_167362930.1">
    <property type="nucleotide sequence ID" value="NZ_FNTY01000002.1"/>
</dbReference>
<dbReference type="EMBL" id="FNTY01000002">
    <property type="protein sequence ID" value="SEE70683.1"/>
    <property type="molecule type" value="Genomic_DNA"/>
</dbReference>
<evidence type="ECO:0000313" key="3">
    <source>
        <dbReference type="Proteomes" id="UP000198985"/>
    </source>
</evidence>
<sequence>MATEQKRPDPDEEDMDEPTEEEIERQKRSTPTWKHPDDGKELSDRDMEFPLKP</sequence>
<reference evidence="2 3" key="1">
    <citation type="submission" date="2016-10" db="EMBL/GenBank/DDBJ databases">
        <authorList>
            <person name="de Groot N.N."/>
        </authorList>
    </citation>
    <scope>NUCLEOTIDE SEQUENCE [LARGE SCALE GENOMIC DNA]</scope>
    <source>
        <strain evidence="2 3">BS3662</strain>
    </source>
</reference>
<organism evidence="2 3">
    <name type="scientific">Pseudomonas migulae</name>
    <dbReference type="NCBI Taxonomy" id="78543"/>
    <lineage>
        <taxon>Bacteria</taxon>
        <taxon>Pseudomonadati</taxon>
        <taxon>Pseudomonadota</taxon>
        <taxon>Gammaproteobacteria</taxon>
        <taxon>Pseudomonadales</taxon>
        <taxon>Pseudomonadaceae</taxon>
        <taxon>Pseudomonas</taxon>
    </lineage>
</organism>
<gene>
    <name evidence="2" type="ORF">SAMN04490194_3630</name>
</gene>